<dbReference type="InterPro" id="IPR050250">
    <property type="entry name" value="Macrolide_Exporter_MacB"/>
</dbReference>
<dbReference type="Pfam" id="PF12704">
    <property type="entry name" value="MacB_PCD"/>
    <property type="match status" value="1"/>
</dbReference>
<evidence type="ECO:0000256" key="2">
    <source>
        <dbReference type="ARBA" id="ARBA00022475"/>
    </source>
</evidence>
<organism evidence="10 11">
    <name type="scientific">Emticicia soli</name>
    <dbReference type="NCBI Taxonomy" id="2027878"/>
    <lineage>
        <taxon>Bacteria</taxon>
        <taxon>Pseudomonadati</taxon>
        <taxon>Bacteroidota</taxon>
        <taxon>Cytophagia</taxon>
        <taxon>Cytophagales</taxon>
        <taxon>Leadbetterellaceae</taxon>
        <taxon>Emticicia</taxon>
    </lineage>
</organism>
<comment type="similarity">
    <text evidence="6">Belongs to the ABC-4 integral membrane protein family.</text>
</comment>
<sequence length="415" mass="46292">MLKFFFLVFESFRFAGQALRENMLRTILSLLGVTVGIFSIIGVYTMVDSLESNIKNSLNSIGTNVIYVQKWPWLFSSGDYPWWKYFMRPEPKYKEFKYLKDNLEHAQAGAMMDFTGNVTCRKNSNSISALCEGITYEFNEITEVPIVNGRYFAQQEIESGKNVAILGADIADALFPDSDPIGQNFKLKGQNMLVIGVQERKGKQIVEFDGEPDQKVIIPFLAHKKIFSSGELTGDIVFKGYDTDEGLFELEGEITGLLRTKRGLRPSQEDDFALNRPEAAAAMLGQLFSTLRVSGFFIGIFSLLIGGFGIANIMFVSVKERTNIIGIQKSLGAKNYFIMFQFLFESVFLCIFGGLFGILLVYLLSFLPLGTLDIVLSYSNIIFGLAIASIIGIISGIIPAWQAARLDPVIAIRSK</sequence>
<comment type="subcellular location">
    <subcellularLocation>
        <location evidence="1">Cell membrane</location>
        <topology evidence="1">Multi-pass membrane protein</topology>
    </subcellularLocation>
</comment>
<evidence type="ECO:0000256" key="6">
    <source>
        <dbReference type="ARBA" id="ARBA00038076"/>
    </source>
</evidence>
<evidence type="ECO:0000256" key="5">
    <source>
        <dbReference type="ARBA" id="ARBA00023136"/>
    </source>
</evidence>
<protein>
    <submittedName>
        <fullName evidence="10">ABC transporter permease</fullName>
    </submittedName>
</protein>
<proteinExistence type="inferred from homology"/>
<dbReference type="InterPro" id="IPR025857">
    <property type="entry name" value="MacB_PCD"/>
</dbReference>
<dbReference type="Pfam" id="PF02687">
    <property type="entry name" value="FtsX"/>
    <property type="match status" value="1"/>
</dbReference>
<dbReference type="EMBL" id="JBHULC010000003">
    <property type="protein sequence ID" value="MFD2519705.1"/>
    <property type="molecule type" value="Genomic_DNA"/>
</dbReference>
<dbReference type="Proteomes" id="UP001597510">
    <property type="component" value="Unassembled WGS sequence"/>
</dbReference>
<dbReference type="RefSeq" id="WP_340236440.1">
    <property type="nucleotide sequence ID" value="NZ_JBBEWC010000006.1"/>
</dbReference>
<keyword evidence="3 7" id="KW-0812">Transmembrane</keyword>
<reference evidence="11" key="1">
    <citation type="journal article" date="2019" name="Int. J. Syst. Evol. Microbiol.">
        <title>The Global Catalogue of Microorganisms (GCM) 10K type strain sequencing project: providing services to taxonomists for standard genome sequencing and annotation.</title>
        <authorList>
            <consortium name="The Broad Institute Genomics Platform"/>
            <consortium name="The Broad Institute Genome Sequencing Center for Infectious Disease"/>
            <person name="Wu L."/>
            <person name="Ma J."/>
        </authorList>
    </citation>
    <scope>NUCLEOTIDE SEQUENCE [LARGE SCALE GENOMIC DNA]</scope>
    <source>
        <strain evidence="11">KCTC 52344</strain>
    </source>
</reference>
<gene>
    <name evidence="10" type="ORF">ACFSR2_02345</name>
</gene>
<evidence type="ECO:0000313" key="11">
    <source>
        <dbReference type="Proteomes" id="UP001597510"/>
    </source>
</evidence>
<dbReference type="InterPro" id="IPR003838">
    <property type="entry name" value="ABC3_permease_C"/>
</dbReference>
<dbReference type="PANTHER" id="PTHR30572">
    <property type="entry name" value="MEMBRANE COMPONENT OF TRANSPORTER-RELATED"/>
    <property type="match status" value="1"/>
</dbReference>
<feature type="transmembrane region" description="Helical" evidence="7">
    <location>
        <begin position="27"/>
        <end position="47"/>
    </location>
</feature>
<dbReference type="PANTHER" id="PTHR30572:SF4">
    <property type="entry name" value="ABC TRANSPORTER PERMEASE YTRF"/>
    <property type="match status" value="1"/>
</dbReference>
<feature type="transmembrane region" description="Helical" evidence="7">
    <location>
        <begin position="376"/>
        <end position="398"/>
    </location>
</feature>
<evidence type="ECO:0000256" key="4">
    <source>
        <dbReference type="ARBA" id="ARBA00022989"/>
    </source>
</evidence>
<evidence type="ECO:0000259" key="8">
    <source>
        <dbReference type="Pfam" id="PF02687"/>
    </source>
</evidence>
<keyword evidence="2" id="KW-1003">Cell membrane</keyword>
<keyword evidence="4 7" id="KW-1133">Transmembrane helix</keyword>
<comment type="caution">
    <text evidence="10">The sequence shown here is derived from an EMBL/GenBank/DDBJ whole genome shotgun (WGS) entry which is preliminary data.</text>
</comment>
<name>A0ABW5J221_9BACT</name>
<feature type="transmembrane region" description="Helical" evidence="7">
    <location>
        <begin position="336"/>
        <end position="364"/>
    </location>
</feature>
<accession>A0ABW5J221</accession>
<keyword evidence="5 7" id="KW-0472">Membrane</keyword>
<feature type="domain" description="ABC3 transporter permease C-terminal" evidence="8">
    <location>
        <begin position="296"/>
        <end position="408"/>
    </location>
</feature>
<evidence type="ECO:0000259" key="9">
    <source>
        <dbReference type="Pfam" id="PF12704"/>
    </source>
</evidence>
<evidence type="ECO:0000256" key="1">
    <source>
        <dbReference type="ARBA" id="ARBA00004651"/>
    </source>
</evidence>
<keyword evidence="11" id="KW-1185">Reference proteome</keyword>
<feature type="domain" description="MacB-like periplasmic core" evidence="9">
    <location>
        <begin position="26"/>
        <end position="222"/>
    </location>
</feature>
<evidence type="ECO:0000256" key="3">
    <source>
        <dbReference type="ARBA" id="ARBA00022692"/>
    </source>
</evidence>
<feature type="transmembrane region" description="Helical" evidence="7">
    <location>
        <begin position="293"/>
        <end position="315"/>
    </location>
</feature>
<evidence type="ECO:0000313" key="10">
    <source>
        <dbReference type="EMBL" id="MFD2519705.1"/>
    </source>
</evidence>
<evidence type="ECO:0000256" key="7">
    <source>
        <dbReference type="SAM" id="Phobius"/>
    </source>
</evidence>